<feature type="transmembrane region" description="Helical" evidence="2">
    <location>
        <begin position="195"/>
        <end position="213"/>
    </location>
</feature>
<feature type="transmembrane region" description="Helical" evidence="2">
    <location>
        <begin position="259"/>
        <end position="280"/>
    </location>
</feature>
<organism evidence="4 5">
    <name type="scientific">Tulasnella calospora MUT 4182</name>
    <dbReference type="NCBI Taxonomy" id="1051891"/>
    <lineage>
        <taxon>Eukaryota</taxon>
        <taxon>Fungi</taxon>
        <taxon>Dikarya</taxon>
        <taxon>Basidiomycota</taxon>
        <taxon>Agaricomycotina</taxon>
        <taxon>Agaricomycetes</taxon>
        <taxon>Cantharellales</taxon>
        <taxon>Tulasnellaceae</taxon>
        <taxon>Tulasnella</taxon>
    </lineage>
</organism>
<feature type="region of interest" description="Disordered" evidence="1">
    <location>
        <begin position="411"/>
        <end position="468"/>
    </location>
</feature>
<keyword evidence="5" id="KW-1185">Reference proteome</keyword>
<feature type="transmembrane region" description="Helical" evidence="2">
    <location>
        <begin position="233"/>
        <end position="253"/>
    </location>
</feature>
<evidence type="ECO:0000313" key="5">
    <source>
        <dbReference type="Proteomes" id="UP000054248"/>
    </source>
</evidence>
<feature type="compositionally biased region" description="Basic and acidic residues" evidence="1">
    <location>
        <begin position="345"/>
        <end position="363"/>
    </location>
</feature>
<gene>
    <name evidence="4" type="ORF">M407DRAFT_17995</name>
</gene>
<feature type="compositionally biased region" description="Polar residues" evidence="1">
    <location>
        <begin position="438"/>
        <end position="456"/>
    </location>
</feature>
<name>A0A0C3QWB4_9AGAM</name>
<dbReference type="Pfam" id="PF20151">
    <property type="entry name" value="DUF6533"/>
    <property type="match status" value="1"/>
</dbReference>
<dbReference type="AlphaFoldDB" id="A0A0C3QWB4"/>
<sequence>MSIPGGAFKPIWQLPPVELEVLRSDVMGYLDGLQVTHIAFMITATLLLWDIIITWDREAHYVWRTRWSFAKLIFLFNRYLAPSAFLCMVLGWFFTVQCALAAITISSVLSARLWALYDRDRRVLMVLILGFLACFLPGWVLTFRSGASSIDPGDLRIFGNVLTYIGGVTMLEGDDALDWRLKKCYHFRLPKVSCSIVIGSLIYESGIFVALLWKMFKDKKKTRIIEAFYRDGIVYYVVIFCNYAVALGTGSAWNNRAAQAILGSAFYVGIKSIACSHLILRLRSYFSHGDPVVDGHMVSDPRDEGGKGGGDSTSSSLVSTIIHFAQMISGDGGGTFEIQSKHLKNGGERPITDWEGARIEEGRGGSSTREQKAAPSLPLARLQQYPDWTDTADPAIRRSGQIDIASRSGSALTIDPLAKPLSPRQSKRSRWPRKGSGSLDQAQNEAEGNSSSSGALQNRAAARSWEEPLAIIEMEDITGATGSNI</sequence>
<evidence type="ECO:0000259" key="3">
    <source>
        <dbReference type="Pfam" id="PF20151"/>
    </source>
</evidence>
<reference evidence="4 5" key="1">
    <citation type="submission" date="2014-04" db="EMBL/GenBank/DDBJ databases">
        <authorList>
            <consortium name="DOE Joint Genome Institute"/>
            <person name="Kuo A."/>
            <person name="Girlanda M."/>
            <person name="Perotto S."/>
            <person name="Kohler A."/>
            <person name="Nagy L.G."/>
            <person name="Floudas D."/>
            <person name="Copeland A."/>
            <person name="Barry K.W."/>
            <person name="Cichocki N."/>
            <person name="Veneault-Fourrey C."/>
            <person name="LaButti K."/>
            <person name="Lindquist E.A."/>
            <person name="Lipzen A."/>
            <person name="Lundell T."/>
            <person name="Morin E."/>
            <person name="Murat C."/>
            <person name="Sun H."/>
            <person name="Tunlid A."/>
            <person name="Henrissat B."/>
            <person name="Grigoriev I.V."/>
            <person name="Hibbett D.S."/>
            <person name="Martin F."/>
            <person name="Nordberg H.P."/>
            <person name="Cantor M.N."/>
            <person name="Hua S.X."/>
        </authorList>
    </citation>
    <scope>NUCLEOTIDE SEQUENCE [LARGE SCALE GENOMIC DNA]</scope>
    <source>
        <strain evidence="4 5">MUT 4182</strain>
    </source>
</reference>
<feature type="transmembrane region" description="Helical" evidence="2">
    <location>
        <begin position="35"/>
        <end position="55"/>
    </location>
</feature>
<accession>A0A0C3QWB4</accession>
<evidence type="ECO:0000313" key="4">
    <source>
        <dbReference type="EMBL" id="KIO33129.1"/>
    </source>
</evidence>
<feature type="transmembrane region" description="Helical" evidence="2">
    <location>
        <begin position="76"/>
        <end position="94"/>
    </location>
</feature>
<feature type="region of interest" description="Disordered" evidence="1">
    <location>
        <begin position="343"/>
        <end position="393"/>
    </location>
</feature>
<protein>
    <recommendedName>
        <fullName evidence="3">DUF6533 domain-containing protein</fullName>
    </recommendedName>
</protein>
<evidence type="ECO:0000256" key="1">
    <source>
        <dbReference type="SAM" id="MobiDB-lite"/>
    </source>
</evidence>
<dbReference type="HOGENOM" id="CLU_685488_0_0_1"/>
<dbReference type="Proteomes" id="UP000054248">
    <property type="component" value="Unassembled WGS sequence"/>
</dbReference>
<dbReference type="OrthoDB" id="3349377at2759"/>
<keyword evidence="2" id="KW-0812">Transmembrane</keyword>
<reference evidence="5" key="2">
    <citation type="submission" date="2015-01" db="EMBL/GenBank/DDBJ databases">
        <title>Evolutionary Origins and Diversification of the Mycorrhizal Mutualists.</title>
        <authorList>
            <consortium name="DOE Joint Genome Institute"/>
            <consortium name="Mycorrhizal Genomics Consortium"/>
            <person name="Kohler A."/>
            <person name="Kuo A."/>
            <person name="Nagy L.G."/>
            <person name="Floudas D."/>
            <person name="Copeland A."/>
            <person name="Barry K.W."/>
            <person name="Cichocki N."/>
            <person name="Veneault-Fourrey C."/>
            <person name="LaButti K."/>
            <person name="Lindquist E.A."/>
            <person name="Lipzen A."/>
            <person name="Lundell T."/>
            <person name="Morin E."/>
            <person name="Murat C."/>
            <person name="Riley R."/>
            <person name="Ohm R."/>
            <person name="Sun H."/>
            <person name="Tunlid A."/>
            <person name="Henrissat B."/>
            <person name="Grigoriev I.V."/>
            <person name="Hibbett D.S."/>
            <person name="Martin F."/>
        </authorList>
    </citation>
    <scope>NUCLEOTIDE SEQUENCE [LARGE SCALE GENOMIC DNA]</scope>
    <source>
        <strain evidence="5">MUT 4182</strain>
    </source>
</reference>
<keyword evidence="2" id="KW-0472">Membrane</keyword>
<feature type="domain" description="DUF6533" evidence="3">
    <location>
        <begin position="41"/>
        <end position="82"/>
    </location>
</feature>
<keyword evidence="2" id="KW-1133">Transmembrane helix</keyword>
<dbReference type="EMBL" id="KN822950">
    <property type="protein sequence ID" value="KIO33129.1"/>
    <property type="molecule type" value="Genomic_DNA"/>
</dbReference>
<proteinExistence type="predicted"/>
<feature type="transmembrane region" description="Helical" evidence="2">
    <location>
        <begin position="124"/>
        <end position="142"/>
    </location>
</feature>
<dbReference type="InterPro" id="IPR045340">
    <property type="entry name" value="DUF6533"/>
</dbReference>
<feature type="transmembrane region" description="Helical" evidence="2">
    <location>
        <begin position="100"/>
        <end position="117"/>
    </location>
</feature>
<evidence type="ECO:0000256" key="2">
    <source>
        <dbReference type="SAM" id="Phobius"/>
    </source>
</evidence>